<proteinExistence type="predicted"/>
<dbReference type="Gene3D" id="3.90.280.10">
    <property type="entry name" value="PEBP-like"/>
    <property type="match status" value="1"/>
</dbReference>
<dbReference type="GeneID" id="54781209"/>
<evidence type="ECO:0000313" key="2">
    <source>
        <dbReference type="EMBL" id="KAA8903130.1"/>
    </source>
</evidence>
<reference evidence="2 3" key="1">
    <citation type="submission" date="2019-07" db="EMBL/GenBank/DDBJ databases">
        <title>Genome assembly of two rare yeast pathogens: Diutina rugosa and Trichomonascus ciferrii.</title>
        <authorList>
            <person name="Mixao V."/>
            <person name="Saus E."/>
            <person name="Hansen A."/>
            <person name="Lass-Flor C."/>
            <person name="Gabaldon T."/>
        </authorList>
    </citation>
    <scope>NUCLEOTIDE SEQUENCE [LARGE SCALE GENOMIC DNA]</scope>
    <source>
        <strain evidence="2 3">CBS 613</strain>
    </source>
</reference>
<dbReference type="Pfam" id="PF01161">
    <property type="entry name" value="PBP"/>
    <property type="match status" value="1"/>
</dbReference>
<evidence type="ECO:0000313" key="3">
    <source>
        <dbReference type="Proteomes" id="UP000449547"/>
    </source>
</evidence>
<dbReference type="Proteomes" id="UP000449547">
    <property type="component" value="Unassembled WGS sequence"/>
</dbReference>
<keyword evidence="1" id="KW-0175">Coiled coil</keyword>
<comment type="caution">
    <text evidence="2">The sequence shown here is derived from an EMBL/GenBank/DDBJ whole genome shotgun (WGS) entry which is preliminary data.</text>
</comment>
<dbReference type="OrthoDB" id="2153661at2759"/>
<accession>A0A642UPV9</accession>
<organism evidence="2 3">
    <name type="scientific">Diutina rugosa</name>
    <name type="common">Yeast</name>
    <name type="synonym">Candida rugosa</name>
    <dbReference type="NCBI Taxonomy" id="5481"/>
    <lineage>
        <taxon>Eukaryota</taxon>
        <taxon>Fungi</taxon>
        <taxon>Dikarya</taxon>
        <taxon>Ascomycota</taxon>
        <taxon>Saccharomycotina</taxon>
        <taxon>Pichiomycetes</taxon>
        <taxon>Debaryomycetaceae</taxon>
        <taxon>Diutina</taxon>
    </lineage>
</organism>
<dbReference type="VEuPathDB" id="FungiDB:DIURU_002558"/>
<dbReference type="EMBL" id="SWFT01000072">
    <property type="protein sequence ID" value="KAA8903130.1"/>
    <property type="molecule type" value="Genomic_DNA"/>
</dbReference>
<dbReference type="Gene3D" id="1.20.58.1180">
    <property type="match status" value="1"/>
</dbReference>
<sequence length="365" mass="41431">MLRHSRRFASVWSDFATRAASLRVADANSRRDVLGAIPEFYGPSSIANREQRWGYHQPEQINETFQMAYELLEQDAATKYEEVEQLKQKLASADADKQAGYRKRIAATLAAAEKHNPEVVFNVATETAEADDLSQPVYREYARKKWAEHDRMVTMQRMEQLHMIPDTLPTVEPTADIKVKFPHNADAEFASWVEPGTVLPGFAVAQPPTVQIRQFDDIEPDTLYTVAMVNPDTPDLAANSFSTTLHWGLANVSLPDAQGILGTKWQMENADKVFFDYVPLTPEKNAGEFQRACLWVWRQPGKIDVGSVNGEHFDIRQFAEAHQLTAVGGHLWRQKYDRSVPSLRQQYGLPVGRVFHRVRKAHPMV</sequence>
<dbReference type="InterPro" id="IPR035810">
    <property type="entry name" value="PEBP_euk"/>
</dbReference>
<dbReference type="OMA" id="FRTQWDE"/>
<gene>
    <name evidence="2" type="ORF">DIURU_002558</name>
</gene>
<name>A0A642UPV9_DIURU</name>
<dbReference type="PANTHER" id="PTHR11362">
    <property type="entry name" value="PHOSPHATIDYLETHANOLAMINE-BINDING PROTEIN"/>
    <property type="match status" value="1"/>
</dbReference>
<dbReference type="PANTHER" id="PTHR11362:SF82">
    <property type="entry name" value="PHOSPHATIDYLETHANOLAMINE-BINDING PROTEIN 4"/>
    <property type="match status" value="1"/>
</dbReference>
<keyword evidence="3" id="KW-1185">Reference proteome</keyword>
<evidence type="ECO:0000256" key="1">
    <source>
        <dbReference type="SAM" id="Coils"/>
    </source>
</evidence>
<dbReference type="InterPro" id="IPR008914">
    <property type="entry name" value="PEBP"/>
</dbReference>
<dbReference type="RefSeq" id="XP_034012647.1">
    <property type="nucleotide sequence ID" value="XM_034155222.1"/>
</dbReference>
<protein>
    <submittedName>
        <fullName evidence="2">Uncharacterized protein</fullName>
    </submittedName>
</protein>
<dbReference type="AlphaFoldDB" id="A0A642UPV9"/>
<feature type="coiled-coil region" evidence="1">
    <location>
        <begin position="69"/>
        <end position="96"/>
    </location>
</feature>
<dbReference type="InterPro" id="IPR036610">
    <property type="entry name" value="PEBP-like_sf"/>
</dbReference>
<dbReference type="CDD" id="cd00866">
    <property type="entry name" value="PEBP_euk"/>
    <property type="match status" value="1"/>
</dbReference>
<dbReference type="SUPFAM" id="SSF49777">
    <property type="entry name" value="PEBP-like"/>
    <property type="match status" value="1"/>
</dbReference>